<protein>
    <submittedName>
        <fullName evidence="2">Uncharacterized protein</fullName>
    </submittedName>
</protein>
<organism evidence="2">
    <name type="scientific">bioreactor metagenome</name>
    <dbReference type="NCBI Taxonomy" id="1076179"/>
    <lineage>
        <taxon>unclassified sequences</taxon>
        <taxon>metagenomes</taxon>
        <taxon>ecological metagenomes</taxon>
    </lineage>
</organism>
<keyword evidence="1" id="KW-0472">Membrane</keyword>
<dbReference type="EMBL" id="VSSQ01042511">
    <property type="protein sequence ID" value="MPM96102.1"/>
    <property type="molecule type" value="Genomic_DNA"/>
</dbReference>
<feature type="transmembrane region" description="Helical" evidence="1">
    <location>
        <begin position="49"/>
        <end position="71"/>
    </location>
</feature>
<reference evidence="2" key="1">
    <citation type="submission" date="2019-08" db="EMBL/GenBank/DDBJ databases">
        <authorList>
            <person name="Kucharzyk K."/>
            <person name="Murdoch R.W."/>
            <person name="Higgins S."/>
            <person name="Loffler F."/>
        </authorList>
    </citation>
    <scope>NUCLEOTIDE SEQUENCE</scope>
</reference>
<dbReference type="AlphaFoldDB" id="A0A645E6B9"/>
<name>A0A645E6B9_9ZZZZ</name>
<gene>
    <name evidence="2" type="ORF">SDC9_143259</name>
</gene>
<keyword evidence="1" id="KW-0812">Transmembrane</keyword>
<sequence>MTSLRSTVVLSLPINSSKTSLFASSNSLWGCSERIVNNSSICESLSHSIPVSVVFIFLIQVLNVSLSIISLKSFRKLMVGSVGITPLGCSIISHPKLFNCVKNGFSTKVYSLISIPLNLYSYFAGKKILHKSLLKQF</sequence>
<comment type="caution">
    <text evidence="2">The sequence shown here is derived from an EMBL/GenBank/DDBJ whole genome shotgun (WGS) entry which is preliminary data.</text>
</comment>
<proteinExistence type="predicted"/>
<evidence type="ECO:0000256" key="1">
    <source>
        <dbReference type="SAM" id="Phobius"/>
    </source>
</evidence>
<keyword evidence="1" id="KW-1133">Transmembrane helix</keyword>
<accession>A0A645E6B9</accession>
<evidence type="ECO:0000313" key="2">
    <source>
        <dbReference type="EMBL" id="MPM96102.1"/>
    </source>
</evidence>